<feature type="transmembrane region" description="Helical" evidence="2">
    <location>
        <begin position="12"/>
        <end position="38"/>
    </location>
</feature>
<protein>
    <submittedName>
        <fullName evidence="3">Uncharacterized protein</fullName>
    </submittedName>
</protein>
<reference evidence="4" key="1">
    <citation type="journal article" date="2019" name="Int. J. Syst. Evol. Microbiol.">
        <title>The Global Catalogue of Microorganisms (GCM) 10K type strain sequencing project: providing services to taxonomists for standard genome sequencing and annotation.</title>
        <authorList>
            <consortium name="The Broad Institute Genomics Platform"/>
            <consortium name="The Broad Institute Genome Sequencing Center for Infectious Disease"/>
            <person name="Wu L."/>
            <person name="Ma J."/>
        </authorList>
    </citation>
    <scope>NUCLEOTIDE SEQUENCE [LARGE SCALE GENOMIC DNA]</scope>
    <source>
        <strain evidence="4">KCTC 32255</strain>
    </source>
</reference>
<feature type="compositionally biased region" description="Polar residues" evidence="1">
    <location>
        <begin position="175"/>
        <end position="185"/>
    </location>
</feature>
<comment type="caution">
    <text evidence="3">The sequence shown here is derived from an EMBL/GenBank/DDBJ whole genome shotgun (WGS) entry which is preliminary data.</text>
</comment>
<keyword evidence="2" id="KW-1133">Transmembrane helix</keyword>
<name>A0ABW2C4C4_9PSEU</name>
<dbReference type="RefSeq" id="WP_345394061.1">
    <property type="nucleotide sequence ID" value="NZ_BAABLA010000021.1"/>
</dbReference>
<gene>
    <name evidence="3" type="ORF">ACFQGD_23035</name>
</gene>
<feature type="region of interest" description="Disordered" evidence="1">
    <location>
        <begin position="154"/>
        <end position="185"/>
    </location>
</feature>
<feature type="transmembrane region" description="Helical" evidence="2">
    <location>
        <begin position="86"/>
        <end position="111"/>
    </location>
</feature>
<sequence length="185" mass="19146">MAVRQSYSSPVLIRWGPVIAGTILGFALMVLLSSFWVALGGNVNAISSNIHWYNFASAVVALFVAGLIAGLLSGIKSTGHGIFHGLTAWGLVLAAATLFPFPAAFGLFSVFTTPLPEIGTGPAWASFFALLIGLVAAAIGGAIGGALTRTPVADEQEIHHTRTTTTPGAEHQTRESVSAESGRTE</sequence>
<dbReference type="Proteomes" id="UP001596337">
    <property type="component" value="Unassembled WGS sequence"/>
</dbReference>
<feature type="transmembrane region" description="Helical" evidence="2">
    <location>
        <begin position="50"/>
        <end position="74"/>
    </location>
</feature>
<evidence type="ECO:0000313" key="3">
    <source>
        <dbReference type="EMBL" id="MFC6870021.1"/>
    </source>
</evidence>
<dbReference type="EMBL" id="JBHSXX010000001">
    <property type="protein sequence ID" value="MFC6870021.1"/>
    <property type="molecule type" value="Genomic_DNA"/>
</dbReference>
<keyword evidence="2" id="KW-0812">Transmembrane</keyword>
<proteinExistence type="predicted"/>
<evidence type="ECO:0000313" key="4">
    <source>
        <dbReference type="Proteomes" id="UP001596337"/>
    </source>
</evidence>
<organism evidence="3 4">
    <name type="scientific">Haloechinothrix salitolerans</name>
    <dbReference type="NCBI Taxonomy" id="926830"/>
    <lineage>
        <taxon>Bacteria</taxon>
        <taxon>Bacillati</taxon>
        <taxon>Actinomycetota</taxon>
        <taxon>Actinomycetes</taxon>
        <taxon>Pseudonocardiales</taxon>
        <taxon>Pseudonocardiaceae</taxon>
        <taxon>Haloechinothrix</taxon>
    </lineage>
</organism>
<keyword evidence="2" id="KW-0472">Membrane</keyword>
<accession>A0ABW2C4C4</accession>
<evidence type="ECO:0000256" key="2">
    <source>
        <dbReference type="SAM" id="Phobius"/>
    </source>
</evidence>
<feature type="transmembrane region" description="Helical" evidence="2">
    <location>
        <begin position="123"/>
        <end position="147"/>
    </location>
</feature>
<keyword evidence="4" id="KW-1185">Reference proteome</keyword>
<evidence type="ECO:0000256" key="1">
    <source>
        <dbReference type="SAM" id="MobiDB-lite"/>
    </source>
</evidence>